<accession>A0A0Z8GJP7</accession>
<feature type="compositionally biased region" description="Polar residues" evidence="1">
    <location>
        <begin position="157"/>
        <end position="168"/>
    </location>
</feature>
<feature type="compositionally biased region" description="Low complexity" evidence="1">
    <location>
        <begin position="142"/>
        <end position="153"/>
    </location>
</feature>
<feature type="compositionally biased region" description="Polar residues" evidence="1">
    <location>
        <begin position="183"/>
        <end position="192"/>
    </location>
</feature>
<name>A0A0Z8GJP7_STRSU</name>
<proteinExistence type="predicted"/>
<evidence type="ECO:0000256" key="1">
    <source>
        <dbReference type="SAM" id="MobiDB-lite"/>
    </source>
</evidence>
<evidence type="ECO:0000313" key="2">
    <source>
        <dbReference type="EMBL" id="CYU99984.1"/>
    </source>
</evidence>
<dbReference type="EMBL" id="FIHA01000033">
    <property type="protein sequence ID" value="CYU99984.1"/>
    <property type="molecule type" value="Genomic_DNA"/>
</dbReference>
<dbReference type="AlphaFoldDB" id="A0A0Z8GJP7"/>
<feature type="region of interest" description="Disordered" evidence="1">
    <location>
        <begin position="34"/>
        <end position="192"/>
    </location>
</feature>
<evidence type="ECO:0000313" key="3">
    <source>
        <dbReference type="Proteomes" id="UP000072794"/>
    </source>
</evidence>
<feature type="compositionally biased region" description="Low complexity" evidence="1">
    <location>
        <begin position="41"/>
        <end position="57"/>
    </location>
</feature>
<reference evidence="2 3" key="1">
    <citation type="submission" date="2016-02" db="EMBL/GenBank/DDBJ databases">
        <authorList>
            <consortium name="Pathogen Informatics"/>
        </authorList>
    </citation>
    <scope>NUCLEOTIDE SEQUENCE [LARGE SCALE GENOMIC DNA]</scope>
    <source>
        <strain evidence="2 3">LSS52</strain>
    </source>
</reference>
<dbReference type="RefSeq" id="WP_044776526.1">
    <property type="nucleotide sequence ID" value="NZ_CEDY01000029.1"/>
</dbReference>
<gene>
    <name evidence="2" type="ORF">ERS132414_01613</name>
</gene>
<feature type="compositionally biased region" description="Polar residues" evidence="1">
    <location>
        <begin position="80"/>
        <end position="98"/>
    </location>
</feature>
<organism evidence="2 3">
    <name type="scientific">Streptococcus suis</name>
    <dbReference type="NCBI Taxonomy" id="1307"/>
    <lineage>
        <taxon>Bacteria</taxon>
        <taxon>Bacillati</taxon>
        <taxon>Bacillota</taxon>
        <taxon>Bacilli</taxon>
        <taxon>Lactobacillales</taxon>
        <taxon>Streptococcaceae</taxon>
        <taxon>Streptococcus</taxon>
    </lineage>
</organism>
<sequence length="192" mass="19004">MSIINQLKSQSKTVLAAVAISAATLGFAGGISISKSSTGVSTQNQASLAQNNSAATNGQGAPQGIPPGKGGPSQGMPPGQNGNTQGLPPGQNGNSQGMTPPDATGETTQGMPSGRNGEMRDMPPGKTGEMRGMPPGQNGNSQGMPPGQGTTPPDATSGATQSNTSSDEVNALKEKNQEIKAQISGSSSTSNQ</sequence>
<protein>
    <submittedName>
        <fullName evidence="2">Uncharacterized protein</fullName>
    </submittedName>
</protein>
<dbReference type="Proteomes" id="UP000072794">
    <property type="component" value="Unassembled WGS sequence"/>
</dbReference>